<dbReference type="PANTHER" id="PTHR10361">
    <property type="entry name" value="SODIUM-BILE ACID COTRANSPORTER"/>
    <property type="match status" value="1"/>
</dbReference>
<comment type="subcellular location">
    <subcellularLocation>
        <location evidence="1">Membrane</location>
        <topology evidence="1">Multi-pass membrane protein</topology>
    </subcellularLocation>
</comment>
<dbReference type="eggNOG" id="COG0385">
    <property type="taxonomic scope" value="Bacteria"/>
</dbReference>
<dbReference type="AlphaFoldDB" id="A0A069E8A4"/>
<evidence type="ECO:0000313" key="7">
    <source>
        <dbReference type="Proteomes" id="UP000027446"/>
    </source>
</evidence>
<feature type="transmembrane region" description="Helical" evidence="5">
    <location>
        <begin position="142"/>
        <end position="160"/>
    </location>
</feature>
<dbReference type="Gene3D" id="1.20.1530.20">
    <property type="match status" value="1"/>
</dbReference>
<gene>
    <name evidence="6" type="ORF">HAD_10925</name>
</gene>
<dbReference type="Pfam" id="PF01758">
    <property type="entry name" value="SBF"/>
    <property type="match status" value="1"/>
</dbReference>
<evidence type="ECO:0000256" key="2">
    <source>
        <dbReference type="ARBA" id="ARBA00022692"/>
    </source>
</evidence>
<evidence type="ECO:0000256" key="5">
    <source>
        <dbReference type="SAM" id="Phobius"/>
    </source>
</evidence>
<evidence type="ECO:0000256" key="3">
    <source>
        <dbReference type="ARBA" id="ARBA00022989"/>
    </source>
</evidence>
<feature type="transmembrane region" description="Helical" evidence="5">
    <location>
        <begin position="96"/>
        <end position="122"/>
    </location>
</feature>
<reference evidence="6 7" key="1">
    <citation type="journal article" date="2014" name="Antonie Van Leeuwenhoek">
        <title>Hyphomonas beringensis sp. nov. and Hyphomonas chukchiensis sp. nov., isolated from surface seawater of the Bering Sea and Chukchi Sea.</title>
        <authorList>
            <person name="Li C."/>
            <person name="Lai Q."/>
            <person name="Li G."/>
            <person name="Dong C."/>
            <person name="Wang J."/>
            <person name="Liao Y."/>
            <person name="Shao Z."/>
        </authorList>
    </citation>
    <scope>NUCLEOTIDE SEQUENCE [LARGE SCALE GENOMIC DNA]</scope>
    <source>
        <strain evidence="6 7">MHS-3</strain>
    </source>
</reference>
<dbReference type="STRING" id="1280949.HAD_10925"/>
<protein>
    <submittedName>
        <fullName evidence="6">p3 protein</fullName>
    </submittedName>
</protein>
<dbReference type="PATRIC" id="fig|1280949.3.peg.2236"/>
<keyword evidence="4 5" id="KW-0472">Membrane</keyword>
<dbReference type="EMBL" id="ARYH01000001">
    <property type="protein sequence ID" value="KCZ86194.1"/>
    <property type="molecule type" value="Genomic_DNA"/>
</dbReference>
<dbReference type="PANTHER" id="PTHR10361:SF24">
    <property type="entry name" value="P3 PROTEIN"/>
    <property type="match status" value="1"/>
</dbReference>
<evidence type="ECO:0000256" key="1">
    <source>
        <dbReference type="ARBA" id="ARBA00004141"/>
    </source>
</evidence>
<dbReference type="InterPro" id="IPR038770">
    <property type="entry name" value="Na+/solute_symporter_sf"/>
</dbReference>
<sequence>MLMDIISNAVLPGALALIMLGMGLSLTPADFLRFRGRLAPVLGGLGSLLLLLPLAALVIALLFKLPPPLAIGLVLVGACPGGTFSNLLTHYSRGDLALSVTLTAIASVCVIFTMPLVVEFALEFFLGEQRDISLPALDTMGRIFLLTICPVAVGMLAKHYWPDFAAKWADSVKNIAGILIVAVFLSIIYAERESFAAAFSSVAPPVIVLNFTSVALGALVGMLTTPSSAERRAIILEHTIKQEGLGIFIAISLLSIPEMVLPLMLNSLVGITVGTAIVMVTRLRSKDSQTENE</sequence>
<feature type="transmembrane region" description="Helical" evidence="5">
    <location>
        <begin position="202"/>
        <end position="223"/>
    </location>
</feature>
<feature type="transmembrane region" description="Helical" evidence="5">
    <location>
        <begin position="6"/>
        <end position="26"/>
    </location>
</feature>
<dbReference type="Proteomes" id="UP000027446">
    <property type="component" value="Unassembled WGS sequence"/>
</dbReference>
<evidence type="ECO:0000256" key="4">
    <source>
        <dbReference type="ARBA" id="ARBA00023136"/>
    </source>
</evidence>
<dbReference type="RefSeq" id="WP_035571024.1">
    <property type="nucleotide sequence ID" value="NZ_ARYH01000001.1"/>
</dbReference>
<feature type="transmembrane region" description="Helical" evidence="5">
    <location>
        <begin position="38"/>
        <end position="63"/>
    </location>
</feature>
<dbReference type="InterPro" id="IPR004710">
    <property type="entry name" value="Bilac:Na_transpt"/>
</dbReference>
<dbReference type="OrthoDB" id="9806785at2"/>
<dbReference type="GO" id="GO:0016020">
    <property type="term" value="C:membrane"/>
    <property type="evidence" value="ECO:0007669"/>
    <property type="project" value="UniProtKB-SubCell"/>
</dbReference>
<evidence type="ECO:0000313" key="6">
    <source>
        <dbReference type="EMBL" id="KCZ86194.1"/>
    </source>
</evidence>
<feature type="transmembrane region" description="Helical" evidence="5">
    <location>
        <begin position="69"/>
        <end position="89"/>
    </location>
</feature>
<name>A0A069E8A4_9PROT</name>
<keyword evidence="3 5" id="KW-1133">Transmembrane helix</keyword>
<dbReference type="InterPro" id="IPR002657">
    <property type="entry name" value="BilAc:Na_symport/Acr3"/>
</dbReference>
<feature type="transmembrane region" description="Helical" evidence="5">
    <location>
        <begin position="244"/>
        <end position="261"/>
    </location>
</feature>
<proteinExistence type="predicted"/>
<comment type="caution">
    <text evidence="6">The sequence shown here is derived from an EMBL/GenBank/DDBJ whole genome shotgun (WGS) entry which is preliminary data.</text>
</comment>
<keyword evidence="7" id="KW-1185">Reference proteome</keyword>
<keyword evidence="2 5" id="KW-0812">Transmembrane</keyword>
<accession>A0A069E8A4</accession>
<organism evidence="6 7">
    <name type="scientific">Hyphomonas adhaerens MHS-3</name>
    <dbReference type="NCBI Taxonomy" id="1280949"/>
    <lineage>
        <taxon>Bacteria</taxon>
        <taxon>Pseudomonadati</taxon>
        <taxon>Pseudomonadota</taxon>
        <taxon>Alphaproteobacteria</taxon>
        <taxon>Hyphomonadales</taxon>
        <taxon>Hyphomonadaceae</taxon>
        <taxon>Hyphomonas</taxon>
    </lineage>
</organism>
<feature type="transmembrane region" description="Helical" evidence="5">
    <location>
        <begin position="172"/>
        <end position="190"/>
    </location>
</feature>